<accession>A0ABX1LQD9</accession>
<dbReference type="PROSITE" id="PS01123">
    <property type="entry name" value="TNASE_1"/>
    <property type="match status" value="1"/>
</dbReference>
<name>A0ABX1LQD9_9ACTN</name>
<dbReference type="SMART" id="SM00318">
    <property type="entry name" value="SNc"/>
    <property type="match status" value="1"/>
</dbReference>
<keyword evidence="2" id="KW-0255">Endonuclease</keyword>
<organism evidence="5 6">
    <name type="scientific">Tsukamurella columbiensis</name>
    <dbReference type="NCBI Taxonomy" id="128509"/>
    <lineage>
        <taxon>Bacteria</taxon>
        <taxon>Bacillati</taxon>
        <taxon>Actinomycetota</taxon>
        <taxon>Actinomycetes</taxon>
        <taxon>Mycobacteriales</taxon>
        <taxon>Tsukamurellaceae</taxon>
        <taxon>Tsukamurella</taxon>
    </lineage>
</organism>
<feature type="domain" description="TNase-like" evidence="4">
    <location>
        <begin position="72"/>
        <end position="200"/>
    </location>
</feature>
<keyword evidence="3" id="KW-0378">Hydrolase</keyword>
<evidence type="ECO:0000259" key="4">
    <source>
        <dbReference type="PROSITE" id="PS50830"/>
    </source>
</evidence>
<sequence length="206" mass="22440">MAPIFIPAPIPSPARTRSYRSLAGPCIARTRGIATAGALAFTVAACSTFGQNPAQAAAPTFPTTAIDGPYPVVKVVDGDTITVRRDRTTVTVRLLGIDTPEVKDPRKPVQCFGTEASAEARRLLTGQRVYLESDASQDQIDKYGRSLRYVWTADHRLINLHLIEQGFAHEYSYGAPYKYLAAFRAAQGVAREQGRGLWSPNTCRGE</sequence>
<reference evidence="5 6" key="1">
    <citation type="submission" date="2020-04" db="EMBL/GenBank/DDBJ databases">
        <title>MicrobeNet Type strains.</title>
        <authorList>
            <person name="Nicholson A.C."/>
        </authorList>
    </citation>
    <scope>NUCLEOTIDE SEQUENCE [LARGE SCALE GENOMIC DNA]</scope>
    <source>
        <strain evidence="5 6">ATCC BAA-330</strain>
    </source>
</reference>
<dbReference type="Proteomes" id="UP000556611">
    <property type="component" value="Unassembled WGS sequence"/>
</dbReference>
<dbReference type="PROSITE" id="PS50830">
    <property type="entry name" value="TNASE_3"/>
    <property type="match status" value="1"/>
</dbReference>
<dbReference type="Pfam" id="PF00565">
    <property type="entry name" value="SNase"/>
    <property type="match status" value="1"/>
</dbReference>
<dbReference type="RefSeq" id="WP_191834308.1">
    <property type="nucleotide sequence ID" value="NZ_JABARZ010000032.1"/>
</dbReference>
<protein>
    <submittedName>
        <fullName evidence="5">Thermonuclease family protein</fullName>
    </submittedName>
</protein>
<dbReference type="Gene3D" id="2.40.50.90">
    <property type="match status" value="1"/>
</dbReference>
<dbReference type="InterPro" id="IPR035437">
    <property type="entry name" value="SNase_OB-fold_sf"/>
</dbReference>
<gene>
    <name evidence="5" type="ORF">HHU10_22085</name>
</gene>
<keyword evidence="6" id="KW-1185">Reference proteome</keyword>
<dbReference type="PANTHER" id="PTHR12302">
    <property type="entry name" value="EBNA2 BINDING PROTEIN P100"/>
    <property type="match status" value="1"/>
</dbReference>
<proteinExistence type="predicted"/>
<keyword evidence="1" id="KW-0540">Nuclease</keyword>
<dbReference type="PANTHER" id="PTHR12302:SF3">
    <property type="entry name" value="SERINE_THREONINE-PROTEIN KINASE 31"/>
    <property type="match status" value="1"/>
</dbReference>
<evidence type="ECO:0000256" key="1">
    <source>
        <dbReference type="ARBA" id="ARBA00022722"/>
    </source>
</evidence>
<dbReference type="InterPro" id="IPR016071">
    <property type="entry name" value="Staphylococal_nuclease_OB-fold"/>
</dbReference>
<dbReference type="InterPro" id="IPR002071">
    <property type="entry name" value="Thermonucl_AS"/>
</dbReference>
<evidence type="ECO:0000256" key="3">
    <source>
        <dbReference type="ARBA" id="ARBA00022801"/>
    </source>
</evidence>
<comment type="caution">
    <text evidence="5">The sequence shown here is derived from an EMBL/GenBank/DDBJ whole genome shotgun (WGS) entry which is preliminary data.</text>
</comment>
<evidence type="ECO:0000256" key="2">
    <source>
        <dbReference type="ARBA" id="ARBA00022759"/>
    </source>
</evidence>
<evidence type="ECO:0000313" key="6">
    <source>
        <dbReference type="Proteomes" id="UP000556611"/>
    </source>
</evidence>
<evidence type="ECO:0000313" key="5">
    <source>
        <dbReference type="EMBL" id="NMD58311.1"/>
    </source>
</evidence>
<dbReference type="EMBL" id="JABARZ010000032">
    <property type="protein sequence ID" value="NMD58311.1"/>
    <property type="molecule type" value="Genomic_DNA"/>
</dbReference>
<dbReference type="SUPFAM" id="SSF50199">
    <property type="entry name" value="Staphylococcal nuclease"/>
    <property type="match status" value="1"/>
</dbReference>